<dbReference type="SUPFAM" id="SSF56672">
    <property type="entry name" value="DNA/RNA polymerases"/>
    <property type="match status" value="1"/>
</dbReference>
<gene>
    <name evidence="1" type="ORF">Tci_033859</name>
</gene>
<dbReference type="GO" id="GO:0003887">
    <property type="term" value="F:DNA-directed DNA polymerase activity"/>
    <property type="evidence" value="ECO:0007669"/>
    <property type="project" value="UniProtKB-KW"/>
</dbReference>
<dbReference type="Gene3D" id="2.40.70.10">
    <property type="entry name" value="Acid Proteases"/>
    <property type="match status" value="1"/>
</dbReference>
<comment type="caution">
    <text evidence="1">The sequence shown here is derived from an EMBL/GenBank/DDBJ whole genome shotgun (WGS) entry which is preliminary data.</text>
</comment>
<proteinExistence type="predicted"/>
<dbReference type="AlphaFoldDB" id="A0A6L2LJ84"/>
<organism evidence="1">
    <name type="scientific">Tanacetum cinerariifolium</name>
    <name type="common">Dalmatian daisy</name>
    <name type="synonym">Chrysanthemum cinerariifolium</name>
    <dbReference type="NCBI Taxonomy" id="118510"/>
    <lineage>
        <taxon>Eukaryota</taxon>
        <taxon>Viridiplantae</taxon>
        <taxon>Streptophyta</taxon>
        <taxon>Embryophyta</taxon>
        <taxon>Tracheophyta</taxon>
        <taxon>Spermatophyta</taxon>
        <taxon>Magnoliopsida</taxon>
        <taxon>eudicotyledons</taxon>
        <taxon>Gunneridae</taxon>
        <taxon>Pentapetalae</taxon>
        <taxon>asterids</taxon>
        <taxon>campanulids</taxon>
        <taxon>Asterales</taxon>
        <taxon>Asteraceae</taxon>
        <taxon>Asteroideae</taxon>
        <taxon>Anthemideae</taxon>
        <taxon>Anthemidinae</taxon>
        <taxon>Tanacetum</taxon>
    </lineage>
</organism>
<dbReference type="PANTHER" id="PTHR33067">
    <property type="entry name" value="RNA-DIRECTED DNA POLYMERASE-RELATED"/>
    <property type="match status" value="1"/>
</dbReference>
<dbReference type="CDD" id="cd00303">
    <property type="entry name" value="retropepsin_like"/>
    <property type="match status" value="1"/>
</dbReference>
<accession>A0A6L2LJ84</accession>
<dbReference type="Gene3D" id="3.30.70.270">
    <property type="match status" value="1"/>
</dbReference>
<dbReference type="InterPro" id="IPR043502">
    <property type="entry name" value="DNA/RNA_pol_sf"/>
</dbReference>
<dbReference type="PANTHER" id="PTHR33067:SF9">
    <property type="entry name" value="RNA-DIRECTED DNA POLYMERASE"/>
    <property type="match status" value="1"/>
</dbReference>
<dbReference type="EMBL" id="BKCJ010004577">
    <property type="protein sequence ID" value="GEU61881.1"/>
    <property type="molecule type" value="Genomic_DNA"/>
</dbReference>
<keyword evidence="1" id="KW-0239">DNA-directed DNA polymerase</keyword>
<reference evidence="1" key="1">
    <citation type="journal article" date="2019" name="Sci. Rep.">
        <title>Draft genome of Tanacetum cinerariifolium, the natural source of mosquito coil.</title>
        <authorList>
            <person name="Yamashiro T."/>
            <person name="Shiraishi A."/>
            <person name="Satake H."/>
            <person name="Nakayama K."/>
        </authorList>
    </citation>
    <scope>NUCLEOTIDE SEQUENCE</scope>
</reference>
<dbReference type="InterPro" id="IPR021109">
    <property type="entry name" value="Peptidase_aspartic_dom_sf"/>
</dbReference>
<dbReference type="InterPro" id="IPR043128">
    <property type="entry name" value="Rev_trsase/Diguanyl_cyclase"/>
</dbReference>
<protein>
    <submittedName>
        <fullName evidence="1">DNA-directed DNA polymerase</fullName>
    </submittedName>
</protein>
<keyword evidence="1" id="KW-0808">Transferase</keyword>
<evidence type="ECO:0000313" key="1">
    <source>
        <dbReference type="EMBL" id="GEU61881.1"/>
    </source>
</evidence>
<keyword evidence="1" id="KW-0548">Nucleotidyltransferase</keyword>
<name>A0A6L2LJ84_TANCI</name>
<sequence length="798" mass="90990">MADTRTMSELLQAPTEGYEDAIVIPAILVENFELKVGLLSLVTSSQFYGFKRDNPHSHIRWFNKITFTLKYKNVPHDAIKLMLFPFSVEGAARTWLEKRLPRSIHTWEYLVSKGLMKRLVRHGIVLKISSAGGNLLNCTPRDALTIIKNKSKVRTSRNKPIVSKVSTTSSPSLSLDVTALTEMVKELHPRGDVKAITTRSGVAYEGHSIPPTTSSLPKEVEREPEVTRYKVQTTSSESTAHVQPSVVQVPIPEPDVASKPNPKPSIPYPLRLIELKLLVLLKKFPEKLRHPDKFLIFCDFPMLKECLALADLGASINLMPLSVWKKLLLPKLTHTRMTLELVNRSIAYPFGVAEYVFVKVRKCYFTADFVVVDYDVDPRVPLILGRAFLRTTRALIVVHGEELTLRVNDETITFKVGHTSRYSHNYYDESVNQVNVIDVACKEYAQEVLIFLDSSTSVNPTPSDPIIATSSPSDKDILYLEKLLNEDTSSNLPLMKNEDLKKVDVTMTKPSIEEPPELKLKDLPSHLEYAFVEGTNKLPVIISKELKNKQKAALLKVLKPHKGAIIWKFSDFKGIDPRFCTHKILMEDEFMSAVKHQRRVNPKIHEVIKKEVIKLLDAGLIYPIFDSPWGFFLFMPLLFRQMLKRCEDTNLVLNWKKCHFMVNEGIVLGHKISKSGTEVDRAKVNVIAKLAHPTSVKENLAVDHLSRLENPHQGDLEKKEINETFFLETLGMISSRSDSSTLWFSDIANYHAGNFLVKGMPPQQKKKFFKDVKHYFWDDPYLFRIYADQVIRRYVYGQ</sequence>